<reference evidence="13 14" key="2">
    <citation type="journal article" date="2020" name="Cell Rep.">
        <title>Acquisition and Adaptation of Ultra-small Parasitic Reduced Genome Bacteria to Mammalian Hosts.</title>
        <authorList>
            <person name="McLean J.S."/>
            <person name="Bor B."/>
            <person name="Kerns K.A."/>
            <person name="Liu Q."/>
            <person name="To T.T."/>
            <person name="Solden L."/>
            <person name="Hendrickson E.L."/>
            <person name="Wrighton K."/>
            <person name="Shi W."/>
            <person name="He X."/>
        </authorList>
    </citation>
    <scope>NUCLEOTIDE SEQUENCE [LARGE SCALE GENOMIC DNA]</scope>
    <source>
        <strain evidence="13 14">TM7_KMM_G3_1_HOT_351</strain>
    </source>
</reference>
<evidence type="ECO:0000256" key="5">
    <source>
        <dbReference type="ARBA" id="ARBA00022723"/>
    </source>
</evidence>
<dbReference type="InterPro" id="IPR014782">
    <property type="entry name" value="Peptidase_M1_dom"/>
</dbReference>
<proteinExistence type="inferred from homology"/>
<dbReference type="CDD" id="cd09601">
    <property type="entry name" value="M1_APN-Q_like"/>
    <property type="match status" value="1"/>
</dbReference>
<evidence type="ECO:0000259" key="12">
    <source>
        <dbReference type="Pfam" id="PF17900"/>
    </source>
</evidence>
<dbReference type="InterPro" id="IPR034016">
    <property type="entry name" value="M1_APN-typ"/>
</dbReference>
<dbReference type="PRINTS" id="PR00756">
    <property type="entry name" value="ALADIPTASE"/>
</dbReference>
<dbReference type="InterPro" id="IPR045357">
    <property type="entry name" value="Aminopeptidase_N-like_N"/>
</dbReference>
<feature type="domain" description="Aminopeptidase N-like N-terminal" evidence="12">
    <location>
        <begin position="10"/>
        <end position="163"/>
    </location>
</feature>
<accession>A0ABY0FJT3</accession>
<keyword evidence="14" id="KW-1185">Reference proteome</keyword>
<dbReference type="SUPFAM" id="SSF63737">
    <property type="entry name" value="Leukotriene A4 hydrolase N-terminal domain"/>
    <property type="match status" value="1"/>
</dbReference>
<evidence type="ECO:0000256" key="7">
    <source>
        <dbReference type="ARBA" id="ARBA00022833"/>
    </source>
</evidence>
<evidence type="ECO:0000256" key="1">
    <source>
        <dbReference type="ARBA" id="ARBA00000098"/>
    </source>
</evidence>
<evidence type="ECO:0000256" key="6">
    <source>
        <dbReference type="ARBA" id="ARBA00022801"/>
    </source>
</evidence>
<keyword evidence="4 9" id="KW-0645">Protease</keyword>
<evidence type="ECO:0000256" key="2">
    <source>
        <dbReference type="ARBA" id="ARBA00010136"/>
    </source>
</evidence>
<sequence>MERLINYFIPQNYQLELRVNKNTEEIQGHTIISGKTKDSILKLHARDLKISKILINNKPVEFTLDPDNQLLSISPVEKDQSTIIDIRYTFKLSHSMIGMYLSTYKYEGREERIVSTQFESHYARMMFPCIDEPEAKATFDLKVIDTDIEDTILSNMPILSERVLTYTSVNADLNPKEDPNALNLNAEVSRKIVTFKTTPKMSTYLLAICIGKFNKVSGTNQHGIEVATYGALNQPTESLEFSNQIAMESLDFYDQLFEIPYPLPKLDQVAIPDFDAGAMENWGLVTYRESCLLADQNTPQTTKEYIATVVTHELSHQWFGNLVTMRWWDNLWLNESFANMMQFYAVDHLRPEWQIWQDYFTEDCLYALRRDSLENVQSVQQTVSDPAEIDSLFDGAIVYAKGSHLMFMLMRLMGEEQFFKGLKKYFQKFQYQNTSGDDLWACLQEFATFDVKNMMDSWILQPGFPLIDGEKQQRFLADGSTDQTKWVLPKITDDMSGHYLIKLSDDDFEQKIQNFQNLNFEQKLRLLIDRSMLMRTPYINTSSIFDLLPKFEKEKQESIWQLIVTIIANLKIFFPPTSEYFPLFKKYLLRLVAYNIERLGLSSKADSADDLKLRPLVLNFAIYAEDQAILSNLSDVYDQKIGKNMDFRAVSPELLDTIIDAKYRYSKEELFESLLERYQQESNPVYKSIILETLTDSRKEEHINRLVDLLEDQETVRLQDHLTFLSLLLSNHWSKQLALEWFYAHWDYIKEITKNKSIDDYIRVVGARVSNQSEAEQFSQFCDQERNNKAVARAIKIAEYGIKITLKWREREAENIYQKIQQL</sequence>
<keyword evidence="8 9" id="KW-0482">Metalloprotease</keyword>
<evidence type="ECO:0000256" key="3">
    <source>
        <dbReference type="ARBA" id="ARBA00022438"/>
    </source>
</evidence>
<dbReference type="Pfam" id="PF01433">
    <property type="entry name" value="Peptidase_M1"/>
    <property type="match status" value="1"/>
</dbReference>
<evidence type="ECO:0000259" key="11">
    <source>
        <dbReference type="Pfam" id="PF11838"/>
    </source>
</evidence>
<organism evidence="13 14">
    <name type="scientific">Candidatus Nanosyncoccus nanoralicus</name>
    <dbReference type="NCBI Taxonomy" id="2171996"/>
    <lineage>
        <taxon>Bacteria</taxon>
        <taxon>Candidatus Saccharimonadota</taxon>
        <taxon>Candidatus Nanosyncoccalia</taxon>
        <taxon>Candidatus Nanosyncoccales</taxon>
        <taxon>Candidatus Nanosyncoccaceae</taxon>
        <taxon>Candidatus Nanosyncoccus</taxon>
    </lineage>
</organism>
<dbReference type="Pfam" id="PF17900">
    <property type="entry name" value="Peptidase_M1_N"/>
    <property type="match status" value="1"/>
</dbReference>
<dbReference type="InterPro" id="IPR050344">
    <property type="entry name" value="Peptidase_M1_aminopeptidases"/>
</dbReference>
<dbReference type="Gene3D" id="1.10.390.10">
    <property type="entry name" value="Neutral Protease Domain 2"/>
    <property type="match status" value="1"/>
</dbReference>
<dbReference type="Gene3D" id="1.25.50.20">
    <property type="match status" value="1"/>
</dbReference>
<dbReference type="Proteomes" id="UP001191004">
    <property type="component" value="Unassembled WGS sequence"/>
</dbReference>
<comment type="caution">
    <text evidence="13">The sequence shown here is derived from an EMBL/GenBank/DDBJ whole genome shotgun (WGS) entry which is preliminary data.</text>
</comment>
<dbReference type="EC" id="3.4.11.-" evidence="9"/>
<name>A0ABY0FJT3_9BACT</name>
<evidence type="ECO:0000256" key="9">
    <source>
        <dbReference type="RuleBase" id="RU364040"/>
    </source>
</evidence>
<evidence type="ECO:0000256" key="4">
    <source>
        <dbReference type="ARBA" id="ARBA00022670"/>
    </source>
</evidence>
<keyword evidence="3 9" id="KW-0031">Aminopeptidase</keyword>
<dbReference type="PANTHER" id="PTHR11533">
    <property type="entry name" value="PROTEASE M1 ZINC METALLOPROTEASE"/>
    <property type="match status" value="1"/>
</dbReference>
<feature type="domain" description="ERAP1-like C-terminal" evidence="11">
    <location>
        <begin position="493"/>
        <end position="798"/>
    </location>
</feature>
<dbReference type="PANTHER" id="PTHR11533:SF174">
    <property type="entry name" value="PUROMYCIN-SENSITIVE AMINOPEPTIDASE-RELATED"/>
    <property type="match status" value="1"/>
</dbReference>
<keyword evidence="7 9" id="KW-0862">Zinc</keyword>
<dbReference type="InterPro" id="IPR042097">
    <property type="entry name" value="Aminopeptidase_N-like_N_sf"/>
</dbReference>
<evidence type="ECO:0000259" key="10">
    <source>
        <dbReference type="Pfam" id="PF01433"/>
    </source>
</evidence>
<dbReference type="SUPFAM" id="SSF55486">
    <property type="entry name" value="Metalloproteases ('zincins'), catalytic domain"/>
    <property type="match status" value="1"/>
</dbReference>
<protein>
    <recommendedName>
        <fullName evidence="9">Aminopeptidase</fullName>
        <ecNumber evidence="9">3.4.11.-</ecNumber>
    </recommendedName>
</protein>
<evidence type="ECO:0000313" key="14">
    <source>
        <dbReference type="Proteomes" id="UP001191004"/>
    </source>
</evidence>
<gene>
    <name evidence="13" type="primary">pepN</name>
    <name evidence="13" type="ORF">G3KMM_00390</name>
</gene>
<dbReference type="InterPro" id="IPR027268">
    <property type="entry name" value="Peptidase_M4/M1_CTD_sf"/>
</dbReference>
<keyword evidence="5 9" id="KW-0479">Metal-binding</keyword>
<dbReference type="InterPro" id="IPR024571">
    <property type="entry name" value="ERAP1-like_C_dom"/>
</dbReference>
<evidence type="ECO:0000256" key="8">
    <source>
        <dbReference type="ARBA" id="ARBA00023049"/>
    </source>
</evidence>
<comment type="catalytic activity">
    <reaction evidence="1">
        <text>Release of an N-terminal amino acid, Xaa-|-Yaa- from a peptide, amide or arylamide. Xaa is preferably Ala, but may be most amino acids including Pro (slow action). When a terminal hydrophobic residue is followed by a prolyl residue, the two may be released as an intact Xaa-Pro dipeptide.</text>
        <dbReference type="EC" id="3.4.11.2"/>
    </reaction>
</comment>
<dbReference type="RefSeq" id="WP_164998477.1">
    <property type="nucleotide sequence ID" value="NZ_PRLL01000012.1"/>
</dbReference>
<evidence type="ECO:0000313" key="13">
    <source>
        <dbReference type="EMBL" id="RYC73465.1"/>
    </source>
</evidence>
<dbReference type="InterPro" id="IPR001930">
    <property type="entry name" value="Peptidase_M1"/>
</dbReference>
<feature type="domain" description="Peptidase M1 membrane alanine aminopeptidase" evidence="10">
    <location>
        <begin position="244"/>
        <end position="458"/>
    </location>
</feature>
<comment type="similarity">
    <text evidence="2 9">Belongs to the peptidase M1 family.</text>
</comment>
<dbReference type="GO" id="GO:0016285">
    <property type="term" value="F:alanyl aminopeptidase activity"/>
    <property type="evidence" value="ECO:0007669"/>
    <property type="project" value="UniProtKB-EC"/>
</dbReference>
<keyword evidence="6 9" id="KW-0378">Hydrolase</keyword>
<reference evidence="13 14" key="1">
    <citation type="journal article" date="2018" name="bioRxiv">
        <title>Evidence of independent acquisition and adaption of ultra-small bacteria to human hosts across the highly diverse yet reduced genomes of the phylum Saccharibacteria.</title>
        <authorList>
            <person name="McLean J.S."/>
            <person name="Bor B."/>
            <person name="To T.T."/>
            <person name="Liu Q."/>
            <person name="Kearns K.A."/>
            <person name="Solden L.M."/>
            <person name="Wrighton K.C."/>
            <person name="He X."/>
            <person name="Shi W."/>
        </authorList>
    </citation>
    <scope>NUCLEOTIDE SEQUENCE [LARGE SCALE GENOMIC DNA]</scope>
    <source>
        <strain evidence="13 14">TM7_KMM_G3_1_HOT_351</strain>
    </source>
</reference>
<dbReference type="Gene3D" id="2.60.40.1730">
    <property type="entry name" value="tricorn interacting facor f3 domain"/>
    <property type="match status" value="1"/>
</dbReference>
<comment type="cofactor">
    <cofactor evidence="9">
        <name>Zn(2+)</name>
        <dbReference type="ChEBI" id="CHEBI:29105"/>
    </cofactor>
    <text evidence="9">Binds 1 zinc ion per subunit.</text>
</comment>
<dbReference type="Pfam" id="PF11838">
    <property type="entry name" value="ERAP1_C"/>
    <property type="match status" value="1"/>
</dbReference>
<dbReference type="EMBL" id="PRLL01000012">
    <property type="protein sequence ID" value="RYC73465.1"/>
    <property type="molecule type" value="Genomic_DNA"/>
</dbReference>